<dbReference type="EMBL" id="CP028858">
    <property type="protein sequence ID" value="AWB28706.1"/>
    <property type="molecule type" value="Genomic_DNA"/>
</dbReference>
<dbReference type="GeneID" id="36512934"/>
<dbReference type="Proteomes" id="UP000244727">
    <property type="component" value="Chromosome"/>
</dbReference>
<gene>
    <name evidence="8" type="ORF">HARCEL1_10465</name>
</gene>
<feature type="transmembrane region" description="Helical" evidence="6">
    <location>
        <begin position="41"/>
        <end position="62"/>
    </location>
</feature>
<accession>A0A2R4X4I3</accession>
<dbReference type="GO" id="GO:0022857">
    <property type="term" value="F:transmembrane transporter activity"/>
    <property type="evidence" value="ECO:0007669"/>
    <property type="project" value="InterPro"/>
</dbReference>
<protein>
    <submittedName>
        <fullName evidence="8">MFS transporter</fullName>
    </submittedName>
</protein>
<evidence type="ECO:0000256" key="5">
    <source>
        <dbReference type="ARBA" id="ARBA00023136"/>
    </source>
</evidence>
<evidence type="ECO:0000259" key="7">
    <source>
        <dbReference type="PROSITE" id="PS50850"/>
    </source>
</evidence>
<feature type="transmembrane region" description="Helical" evidence="6">
    <location>
        <begin position="162"/>
        <end position="179"/>
    </location>
</feature>
<dbReference type="Pfam" id="PF07690">
    <property type="entry name" value="MFS_1"/>
    <property type="match status" value="1"/>
</dbReference>
<keyword evidence="4 6" id="KW-1133">Transmembrane helix</keyword>
<reference evidence="8 9" key="1">
    <citation type="submission" date="2018-04" db="EMBL/GenBank/DDBJ databases">
        <title>Halococcoides cellulosivorans gen. nov., sp. nov., an extremely halophilic cellulose-utilizing haloarchaeon from hypersaline lakes.</title>
        <authorList>
            <person name="Sorokin D.Y."/>
            <person name="Toshchakov S.V."/>
            <person name="Samarov N.I."/>
            <person name="Korzhenkov A."/>
            <person name="Kublanov I.V."/>
        </authorList>
    </citation>
    <scope>NUCLEOTIDE SEQUENCE [LARGE SCALE GENOMIC DNA]</scope>
    <source>
        <strain evidence="8 9">HArcel1</strain>
    </source>
</reference>
<dbReference type="SUPFAM" id="SSF103473">
    <property type="entry name" value="MFS general substrate transporter"/>
    <property type="match status" value="1"/>
</dbReference>
<feature type="transmembrane region" description="Helical" evidence="6">
    <location>
        <begin position="247"/>
        <end position="267"/>
    </location>
</feature>
<dbReference type="InterPro" id="IPR020846">
    <property type="entry name" value="MFS_dom"/>
</dbReference>
<dbReference type="RefSeq" id="WP_108384243.1">
    <property type="nucleotide sequence ID" value="NZ_CP028858.1"/>
</dbReference>
<feature type="transmembrane region" description="Helical" evidence="6">
    <location>
        <begin position="367"/>
        <end position="389"/>
    </location>
</feature>
<comment type="subcellular location">
    <subcellularLocation>
        <location evidence="1">Cell membrane</location>
        <topology evidence="1">Multi-pass membrane protein</topology>
    </subcellularLocation>
</comment>
<feature type="transmembrane region" description="Helical" evidence="6">
    <location>
        <begin position="309"/>
        <end position="327"/>
    </location>
</feature>
<dbReference type="InterPro" id="IPR050189">
    <property type="entry name" value="MFS_Efflux_Transporters"/>
</dbReference>
<dbReference type="PANTHER" id="PTHR43124">
    <property type="entry name" value="PURINE EFFLUX PUMP PBUE"/>
    <property type="match status" value="1"/>
</dbReference>
<dbReference type="InterPro" id="IPR011701">
    <property type="entry name" value="MFS"/>
</dbReference>
<dbReference type="AlphaFoldDB" id="A0A2R4X4I3"/>
<dbReference type="GO" id="GO:0005886">
    <property type="term" value="C:plasma membrane"/>
    <property type="evidence" value="ECO:0007669"/>
    <property type="project" value="UniProtKB-SubCell"/>
</dbReference>
<keyword evidence="5 6" id="KW-0472">Membrane</keyword>
<keyword evidence="2" id="KW-1003">Cell membrane</keyword>
<feature type="transmembrane region" description="Helical" evidence="6">
    <location>
        <begin position="132"/>
        <end position="156"/>
    </location>
</feature>
<dbReference type="Gene3D" id="1.20.1250.20">
    <property type="entry name" value="MFS general substrate transporter like domains"/>
    <property type="match status" value="1"/>
</dbReference>
<name>A0A2R4X4I3_9EURY</name>
<feature type="domain" description="Major facilitator superfamily (MFS) profile" evidence="7">
    <location>
        <begin position="7"/>
        <end position="421"/>
    </location>
</feature>
<dbReference type="PANTHER" id="PTHR43124:SF3">
    <property type="entry name" value="CHLORAMPHENICOL EFFLUX PUMP RV0191"/>
    <property type="match status" value="1"/>
</dbReference>
<evidence type="ECO:0000256" key="3">
    <source>
        <dbReference type="ARBA" id="ARBA00022692"/>
    </source>
</evidence>
<keyword evidence="9" id="KW-1185">Reference proteome</keyword>
<organism evidence="8 9">
    <name type="scientific">Halococcoides cellulosivorans</name>
    <dbReference type="NCBI Taxonomy" id="1679096"/>
    <lineage>
        <taxon>Archaea</taxon>
        <taxon>Methanobacteriati</taxon>
        <taxon>Methanobacteriota</taxon>
        <taxon>Stenosarchaea group</taxon>
        <taxon>Halobacteria</taxon>
        <taxon>Halobacteriales</taxon>
        <taxon>Haloarculaceae</taxon>
        <taxon>Halococcoides</taxon>
    </lineage>
</organism>
<dbReference type="KEGG" id="harc:HARCEL1_10465"/>
<feature type="transmembrane region" description="Helical" evidence="6">
    <location>
        <begin position="74"/>
        <end position="95"/>
    </location>
</feature>
<feature type="transmembrane region" description="Helical" evidence="6">
    <location>
        <begin position="333"/>
        <end position="355"/>
    </location>
</feature>
<evidence type="ECO:0000313" key="9">
    <source>
        <dbReference type="Proteomes" id="UP000244727"/>
    </source>
</evidence>
<evidence type="ECO:0000256" key="2">
    <source>
        <dbReference type="ARBA" id="ARBA00022475"/>
    </source>
</evidence>
<evidence type="ECO:0000256" key="6">
    <source>
        <dbReference type="SAM" id="Phobius"/>
    </source>
</evidence>
<proteinExistence type="predicted"/>
<dbReference type="PROSITE" id="PS50850">
    <property type="entry name" value="MFS"/>
    <property type="match status" value="1"/>
</dbReference>
<evidence type="ECO:0000313" key="8">
    <source>
        <dbReference type="EMBL" id="AWB28706.1"/>
    </source>
</evidence>
<keyword evidence="3 6" id="KW-0812">Transmembrane</keyword>
<feature type="transmembrane region" description="Helical" evidence="6">
    <location>
        <begin position="395"/>
        <end position="415"/>
    </location>
</feature>
<evidence type="ECO:0000256" key="1">
    <source>
        <dbReference type="ARBA" id="ARBA00004651"/>
    </source>
</evidence>
<dbReference type="InterPro" id="IPR036259">
    <property type="entry name" value="MFS_trans_sf"/>
</dbReference>
<feature type="transmembrane region" description="Helical" evidence="6">
    <location>
        <begin position="279"/>
        <end position="297"/>
    </location>
</feature>
<sequence length="421" mass="42617">MATRRGPLVVILGTATLTVMAGAILGPVVPAIQSGLGVGESRAGLIVTTHGALIVLVSPLAGALVDRIGPRRPLIAGLVLYGLGGGAGLVIDAFGPLLATRAVLGVGVALVYTGLTVTIYELYDGQGMERALGLRSSANSVGAVAWPLVGGALGTVSWQAPFGVYLIALPLGALAALTIPETRGGSTGPLDPRRWHGRARSARVAGAMRARFARPIGTLSAGLRGVLATVRAALAPIVDRPALLGVYALYFGTNALLYAIVVFYPQLLDGLGIRSSFRVSLYLAAMGLAGGIAAASYDRLLVRTSRRTLVGVALATWIVAFGVATQVSGPIAAIAPVVGFGAGQGLVFPAAFGWIEALAPADRQGQLSSYLASAGYAGQFLSPVAFGLLVGPFGLRAVFAGAAGLAVLGAGVLGIDRWRAV</sequence>
<feature type="transmembrane region" description="Helical" evidence="6">
    <location>
        <begin position="101"/>
        <end position="120"/>
    </location>
</feature>
<evidence type="ECO:0000256" key="4">
    <source>
        <dbReference type="ARBA" id="ARBA00022989"/>
    </source>
</evidence>